<evidence type="ECO:0000313" key="2">
    <source>
        <dbReference type="EMBL" id="TET44725.1"/>
    </source>
</evidence>
<reference evidence="2 3" key="1">
    <citation type="submission" date="2019-03" db="EMBL/GenBank/DDBJ databases">
        <title>Metabolic potential of uncultured bacteria and archaea associated with petroleum seepage in deep-sea sediments.</title>
        <authorList>
            <person name="Dong X."/>
            <person name="Hubert C."/>
        </authorList>
    </citation>
    <scope>NUCLEOTIDE SEQUENCE [LARGE SCALE GENOMIC DNA]</scope>
    <source>
        <strain evidence="2">E44_bin18</strain>
    </source>
</reference>
<evidence type="ECO:0000259" key="1">
    <source>
        <dbReference type="Pfam" id="PF22187"/>
    </source>
</evidence>
<dbReference type="EMBL" id="SOJN01000111">
    <property type="protein sequence ID" value="TET44725.1"/>
    <property type="molecule type" value="Genomic_DNA"/>
</dbReference>
<accession>A0A523UQI3</accession>
<dbReference type="Pfam" id="PF22187">
    <property type="entry name" value="DUF6946"/>
    <property type="match status" value="1"/>
</dbReference>
<gene>
    <name evidence="2" type="ORF">E3J62_09535</name>
</gene>
<dbReference type="AlphaFoldDB" id="A0A523UQI3"/>
<organism evidence="2 3">
    <name type="scientific">candidate division TA06 bacterium</name>
    <dbReference type="NCBI Taxonomy" id="2250710"/>
    <lineage>
        <taxon>Bacteria</taxon>
        <taxon>Bacteria division TA06</taxon>
    </lineage>
</organism>
<proteinExistence type="predicted"/>
<sequence>MELCVGKLQVKCFSDILNRISDSDLSRLTCSTIPLLCYWKDSAAGIRAILQGIHAEFAEPSRLCFEYPVKSASERSKPSFTDVMYCSKPISLAIEGKWKEGRYQTVCQWRTQGNIENRQRVLKHWKGCVVPRSSGIGCIDNVVYQMLHRTASACTQESDKVVVLYQVFHDSSPKGVDYGKDLKTLTEAISPRGNLEIWLQDIRIDKTELYDDLEKEIKRICGSQDSVKRKASIVRKAISGGELFRFEVRRLRRFGCK</sequence>
<dbReference type="InterPro" id="IPR054024">
    <property type="entry name" value="DUF6946"/>
</dbReference>
<name>A0A523UQI3_UNCT6</name>
<evidence type="ECO:0000313" key="3">
    <source>
        <dbReference type="Proteomes" id="UP000315525"/>
    </source>
</evidence>
<protein>
    <recommendedName>
        <fullName evidence="1">DUF6946 domain-containing protein</fullName>
    </recommendedName>
</protein>
<comment type="caution">
    <text evidence="2">The sequence shown here is derived from an EMBL/GenBank/DDBJ whole genome shotgun (WGS) entry which is preliminary data.</text>
</comment>
<feature type="domain" description="DUF6946" evidence="1">
    <location>
        <begin position="46"/>
        <end position="170"/>
    </location>
</feature>
<dbReference type="Proteomes" id="UP000315525">
    <property type="component" value="Unassembled WGS sequence"/>
</dbReference>